<comment type="caution">
    <text evidence="2">The sequence shown here is derived from an EMBL/GenBank/DDBJ whole genome shotgun (WGS) entry which is preliminary data.</text>
</comment>
<dbReference type="GO" id="GO:0044715">
    <property type="term" value="F:8-oxo-dGDP phosphatase activity"/>
    <property type="evidence" value="ECO:0007669"/>
    <property type="project" value="UniProtKB-ARBA"/>
</dbReference>
<sequence length="342" mass="37473">MAAAIPSAAPALGLALGPRPGFRRLGSGALARRAPSSRRGAAVAVAMAARSMRGLMRRIADCNDGLALLPQTRPLLVEGRAVGKVLPKAAQCMGQYDEVFRVTDEAVELIAGDTLESRSQAVHDVVKRLRDEDRVPMLRGWRDEDWPVKPSFHDEPVLVIERSAGPLLGVQGFGCHINGIVEGEDNVPMLWVAKRAETKPTYPGLLDNIVAGGLSDGELPRENVIRECWEEAGVPKALAAEARPASVVSYSQVDETGWGVKRDVLLCYDLALPKNFTPFSNDEEVDSFQLWSMDRVLESLESETRPDWKPNVALVIIDMLVRRGFLKPEEPGYVELIHALRV</sequence>
<dbReference type="PANTHER" id="PTHR13622">
    <property type="entry name" value="THIAMIN PYROPHOSPHOKINASE"/>
    <property type="match status" value="1"/>
</dbReference>
<evidence type="ECO:0000313" key="3">
    <source>
        <dbReference type="Proteomes" id="UP001178507"/>
    </source>
</evidence>
<dbReference type="EMBL" id="CAUJNA010001646">
    <property type="protein sequence ID" value="CAJ1388165.1"/>
    <property type="molecule type" value="Genomic_DNA"/>
</dbReference>
<evidence type="ECO:0000313" key="2">
    <source>
        <dbReference type="EMBL" id="CAJ1388165.1"/>
    </source>
</evidence>
<dbReference type="Pfam" id="PF00293">
    <property type="entry name" value="NUDIX"/>
    <property type="match status" value="1"/>
</dbReference>
<dbReference type="AlphaFoldDB" id="A0AA36II18"/>
<dbReference type="CDD" id="cd03676">
    <property type="entry name" value="NUDIX_Tnr3_like"/>
    <property type="match status" value="1"/>
</dbReference>
<dbReference type="Proteomes" id="UP001178507">
    <property type="component" value="Unassembled WGS sequence"/>
</dbReference>
<dbReference type="Gene3D" id="3.90.79.10">
    <property type="entry name" value="Nucleoside Triphosphate Pyrophosphohydrolase"/>
    <property type="match status" value="1"/>
</dbReference>
<dbReference type="PROSITE" id="PS51462">
    <property type="entry name" value="NUDIX"/>
    <property type="match status" value="1"/>
</dbReference>
<evidence type="ECO:0000259" key="1">
    <source>
        <dbReference type="PROSITE" id="PS51462"/>
    </source>
</evidence>
<dbReference type="InterPro" id="IPR000086">
    <property type="entry name" value="NUDIX_hydrolase_dom"/>
</dbReference>
<dbReference type="Pfam" id="PF15916">
    <property type="entry name" value="DUF4743"/>
    <property type="match status" value="1"/>
</dbReference>
<dbReference type="SUPFAM" id="SSF55811">
    <property type="entry name" value="Nudix"/>
    <property type="match status" value="1"/>
</dbReference>
<accession>A0AA36II18</accession>
<organism evidence="2 3">
    <name type="scientific">Effrenium voratum</name>
    <dbReference type="NCBI Taxonomy" id="2562239"/>
    <lineage>
        <taxon>Eukaryota</taxon>
        <taxon>Sar</taxon>
        <taxon>Alveolata</taxon>
        <taxon>Dinophyceae</taxon>
        <taxon>Suessiales</taxon>
        <taxon>Symbiodiniaceae</taxon>
        <taxon>Effrenium</taxon>
    </lineage>
</organism>
<dbReference type="InterPro" id="IPR015797">
    <property type="entry name" value="NUDIX_hydrolase-like_dom_sf"/>
</dbReference>
<proteinExistence type="predicted"/>
<feature type="domain" description="Nudix hydrolase" evidence="1">
    <location>
        <begin position="172"/>
        <end position="313"/>
    </location>
</feature>
<dbReference type="PANTHER" id="PTHR13622:SF8">
    <property type="entry name" value="THIAMIN PYROPHOSPHOKINASE 1"/>
    <property type="match status" value="1"/>
</dbReference>
<gene>
    <name evidence="2" type="ORF">EVOR1521_LOCUS14095</name>
</gene>
<protein>
    <recommendedName>
        <fullName evidence="1">Nudix hydrolase domain-containing protein</fullName>
    </recommendedName>
</protein>
<dbReference type="FunFam" id="3.90.79.10:FF:000019">
    <property type="entry name" value="Thiamin pyrophosphokinase, putative"/>
    <property type="match status" value="1"/>
</dbReference>
<keyword evidence="3" id="KW-1185">Reference proteome</keyword>
<reference evidence="2" key="1">
    <citation type="submission" date="2023-08" db="EMBL/GenBank/DDBJ databases">
        <authorList>
            <person name="Chen Y."/>
            <person name="Shah S."/>
            <person name="Dougan E. K."/>
            <person name="Thang M."/>
            <person name="Chan C."/>
        </authorList>
    </citation>
    <scope>NUCLEOTIDE SEQUENCE</scope>
</reference>
<name>A0AA36II18_9DINO</name>
<dbReference type="InterPro" id="IPR031804">
    <property type="entry name" value="DUF4743"/>
</dbReference>